<dbReference type="InterPro" id="IPR036188">
    <property type="entry name" value="FAD/NAD-bd_sf"/>
</dbReference>
<dbReference type="AlphaFoldDB" id="A0A8C5J0B5"/>
<accession>A0A8C5J0B5</accession>
<keyword evidence="5" id="KW-1185">Reference proteome</keyword>
<dbReference type="GO" id="GO:0006783">
    <property type="term" value="P:heme biosynthetic process"/>
    <property type="evidence" value="ECO:0007669"/>
    <property type="project" value="TreeGrafter"/>
</dbReference>
<evidence type="ECO:0000259" key="3">
    <source>
        <dbReference type="Pfam" id="PF01593"/>
    </source>
</evidence>
<keyword evidence="1" id="KW-0285">Flavoprotein</keyword>
<dbReference type="InterPro" id="IPR002937">
    <property type="entry name" value="Amino_oxidase"/>
</dbReference>
<dbReference type="Proteomes" id="UP000694408">
    <property type="component" value="Unplaced"/>
</dbReference>
<keyword evidence="2" id="KW-0274">FAD</keyword>
<dbReference type="PANTHER" id="PTHR42923">
    <property type="entry name" value="PROTOPORPHYRINOGEN OXIDASE"/>
    <property type="match status" value="1"/>
</dbReference>
<name>A0A8C5J0B5_JUNHY</name>
<evidence type="ECO:0000313" key="4">
    <source>
        <dbReference type="Ensembl" id="ENSJHYP00000011925.1"/>
    </source>
</evidence>
<dbReference type="GO" id="GO:0004729">
    <property type="term" value="F:oxygen-dependent protoporphyrinogen oxidase activity"/>
    <property type="evidence" value="ECO:0007669"/>
    <property type="project" value="TreeGrafter"/>
</dbReference>
<dbReference type="SUPFAM" id="SSF51905">
    <property type="entry name" value="FAD/NAD(P)-binding domain"/>
    <property type="match status" value="1"/>
</dbReference>
<evidence type="ECO:0000313" key="5">
    <source>
        <dbReference type="Proteomes" id="UP000694408"/>
    </source>
</evidence>
<dbReference type="InterPro" id="IPR050464">
    <property type="entry name" value="Zeta_carotene_desat/Oxidored"/>
</dbReference>
<dbReference type="Gene3D" id="3.50.50.60">
    <property type="entry name" value="FAD/NAD(P)-binding domain"/>
    <property type="match status" value="1"/>
</dbReference>
<dbReference type="OMA" id="GCNELPV"/>
<reference evidence="4" key="1">
    <citation type="submission" date="2025-08" db="UniProtKB">
        <authorList>
            <consortium name="Ensembl"/>
        </authorList>
    </citation>
    <scope>IDENTIFICATION</scope>
</reference>
<dbReference type="GO" id="GO:0005743">
    <property type="term" value="C:mitochondrial inner membrane"/>
    <property type="evidence" value="ECO:0007669"/>
    <property type="project" value="TreeGrafter"/>
</dbReference>
<dbReference type="PANTHER" id="PTHR42923:SF3">
    <property type="entry name" value="PROTOPORPHYRINOGEN OXIDASE"/>
    <property type="match status" value="1"/>
</dbReference>
<evidence type="ECO:0000256" key="1">
    <source>
        <dbReference type="ARBA" id="ARBA00022630"/>
    </source>
</evidence>
<feature type="domain" description="Amine oxidase" evidence="3">
    <location>
        <begin position="11"/>
        <end position="134"/>
    </location>
</feature>
<dbReference type="Ensembl" id="ENSJHYT00000014418.1">
    <property type="protein sequence ID" value="ENSJHYP00000011925.1"/>
    <property type="gene ID" value="ENSJHYG00000009297.1"/>
</dbReference>
<protein>
    <recommendedName>
        <fullName evidence="3">Amine oxidase domain-containing protein</fullName>
    </recommendedName>
</protein>
<sequence>GGRTQRPVGGGPVVLLEASGRFGGWLQSTRSPEGAVFEHGPRGVRPAGPAGVAELGLAGDILAVPKEHPAARNRFLYLGGALHPLPSGLGGLLRTVPPFSRALLWSALRDLLTPAGTGPDESAHGFAQRRFGPEVVGAAPQWRPWLRTGVRSLNRGCNELPVRVALLGGAGAGTGPL</sequence>
<proteinExistence type="predicted"/>
<evidence type="ECO:0000256" key="2">
    <source>
        <dbReference type="ARBA" id="ARBA00022827"/>
    </source>
</evidence>
<organism evidence="4 5">
    <name type="scientific">Junco hyemalis</name>
    <name type="common">Dark-eyed junco</name>
    <dbReference type="NCBI Taxonomy" id="40217"/>
    <lineage>
        <taxon>Eukaryota</taxon>
        <taxon>Metazoa</taxon>
        <taxon>Chordata</taxon>
        <taxon>Craniata</taxon>
        <taxon>Vertebrata</taxon>
        <taxon>Euteleostomi</taxon>
        <taxon>Archelosauria</taxon>
        <taxon>Archosauria</taxon>
        <taxon>Dinosauria</taxon>
        <taxon>Saurischia</taxon>
        <taxon>Theropoda</taxon>
        <taxon>Coelurosauria</taxon>
        <taxon>Aves</taxon>
        <taxon>Neognathae</taxon>
        <taxon>Neoaves</taxon>
        <taxon>Telluraves</taxon>
        <taxon>Australaves</taxon>
        <taxon>Passeriformes</taxon>
        <taxon>Passerellidae</taxon>
        <taxon>Junco</taxon>
    </lineage>
</organism>
<dbReference type="Pfam" id="PF01593">
    <property type="entry name" value="Amino_oxidase"/>
    <property type="match status" value="1"/>
</dbReference>
<reference evidence="4" key="2">
    <citation type="submission" date="2025-09" db="UniProtKB">
        <authorList>
            <consortium name="Ensembl"/>
        </authorList>
    </citation>
    <scope>IDENTIFICATION</scope>
</reference>